<dbReference type="Gene3D" id="1.10.110.10">
    <property type="entry name" value="Plant lipid-transfer and hydrophobic proteins"/>
    <property type="match status" value="1"/>
</dbReference>
<dbReference type="PANTHER" id="PTHR33214">
    <property type="entry name" value="BIFUNCTIONAL INHIBITOR/LIPID-TRANSFER PROTEIN/SEED STORAGE 2S ALBUMIN SUPERFAMILY PROTEIN"/>
    <property type="match status" value="1"/>
</dbReference>
<evidence type="ECO:0000313" key="7">
    <source>
        <dbReference type="Proteomes" id="UP000734854"/>
    </source>
</evidence>
<dbReference type="AlphaFoldDB" id="A0A8J5G2N9"/>
<evidence type="ECO:0000256" key="1">
    <source>
        <dbReference type="ARBA" id="ARBA00009707"/>
    </source>
</evidence>
<evidence type="ECO:0000256" key="4">
    <source>
        <dbReference type="SAM" id="SignalP"/>
    </source>
</evidence>
<comment type="caution">
    <text evidence="6">The sequence shown here is derived from an EMBL/GenBank/DDBJ whole genome shotgun (WGS) entry which is preliminary data.</text>
</comment>
<evidence type="ECO:0000256" key="2">
    <source>
        <dbReference type="ARBA" id="ARBA00022448"/>
    </source>
</evidence>
<keyword evidence="4" id="KW-0732">Signal</keyword>
<name>A0A8J5G2N9_ZINOF</name>
<dbReference type="EMBL" id="JACMSC010000011">
    <property type="protein sequence ID" value="KAG6498711.1"/>
    <property type="molecule type" value="Genomic_DNA"/>
</dbReference>
<dbReference type="Proteomes" id="UP000734854">
    <property type="component" value="Unassembled WGS sequence"/>
</dbReference>
<feature type="chain" id="PRO_5035287476" description="Bifunctional inhibitor/plant lipid transfer protein/seed storage helical domain-containing protein" evidence="4">
    <location>
        <begin position="29"/>
        <end position="95"/>
    </location>
</feature>
<dbReference type="Pfam" id="PF14368">
    <property type="entry name" value="LTP_2"/>
    <property type="match status" value="1"/>
</dbReference>
<comment type="similarity">
    <text evidence="1">Belongs to the plant LTP family. B11E subfamily.</text>
</comment>
<dbReference type="InterPro" id="IPR016140">
    <property type="entry name" value="Bifunc_inhib/LTP/seed_store"/>
</dbReference>
<reference evidence="6 7" key="1">
    <citation type="submission" date="2020-08" db="EMBL/GenBank/DDBJ databases">
        <title>Plant Genome Project.</title>
        <authorList>
            <person name="Zhang R.-G."/>
        </authorList>
    </citation>
    <scope>NUCLEOTIDE SEQUENCE [LARGE SCALE GENOMIC DNA]</scope>
    <source>
        <tissue evidence="6">Rhizome</tissue>
    </source>
</reference>
<dbReference type="CDD" id="cd01959">
    <property type="entry name" value="nsLTP2"/>
    <property type="match status" value="1"/>
</dbReference>
<gene>
    <name evidence="6" type="ORF">ZIOFF_038433</name>
</gene>
<keyword evidence="2" id="KW-0813">Transport</keyword>
<sequence>MMMKPTCVFLCSVTVLLLLVGAPMAVESATCNVSQLSPCAGTFSSGSKPSSQCCAVVRSQSSCFCQYLRDPNLAPYISRGRQVAASCGVPIPNCK</sequence>
<keyword evidence="7" id="KW-1185">Reference proteome</keyword>
<proteinExistence type="inferred from homology"/>
<dbReference type="PANTHER" id="PTHR33214:SF69">
    <property type="entry name" value="BIFUNCTIONAL INHIBITOR_LIPID-TRANSFER PROTEIN_SEED STORAGE 2S ALBUMIN SUPERFAMILY PROTEIN"/>
    <property type="match status" value="1"/>
</dbReference>
<dbReference type="GO" id="GO:0008289">
    <property type="term" value="F:lipid binding"/>
    <property type="evidence" value="ECO:0007669"/>
    <property type="project" value="UniProtKB-KW"/>
</dbReference>
<keyword evidence="3" id="KW-0446">Lipid-binding</keyword>
<organism evidence="6 7">
    <name type="scientific">Zingiber officinale</name>
    <name type="common">Ginger</name>
    <name type="synonym">Amomum zingiber</name>
    <dbReference type="NCBI Taxonomy" id="94328"/>
    <lineage>
        <taxon>Eukaryota</taxon>
        <taxon>Viridiplantae</taxon>
        <taxon>Streptophyta</taxon>
        <taxon>Embryophyta</taxon>
        <taxon>Tracheophyta</taxon>
        <taxon>Spermatophyta</taxon>
        <taxon>Magnoliopsida</taxon>
        <taxon>Liliopsida</taxon>
        <taxon>Zingiberales</taxon>
        <taxon>Zingiberaceae</taxon>
        <taxon>Zingiber</taxon>
    </lineage>
</organism>
<dbReference type="SMART" id="SM00499">
    <property type="entry name" value="AAI"/>
    <property type="match status" value="1"/>
</dbReference>
<evidence type="ECO:0000259" key="5">
    <source>
        <dbReference type="SMART" id="SM00499"/>
    </source>
</evidence>
<dbReference type="InterPro" id="IPR036312">
    <property type="entry name" value="Bifun_inhib/LTP/seed_sf"/>
</dbReference>
<protein>
    <recommendedName>
        <fullName evidence="5">Bifunctional inhibitor/plant lipid transfer protein/seed storage helical domain-containing protein</fullName>
    </recommendedName>
</protein>
<accession>A0A8J5G2N9</accession>
<dbReference type="InterPro" id="IPR033872">
    <property type="entry name" value="nsLTP2"/>
</dbReference>
<feature type="signal peptide" evidence="4">
    <location>
        <begin position="1"/>
        <end position="28"/>
    </location>
</feature>
<feature type="domain" description="Bifunctional inhibitor/plant lipid transfer protein/seed storage helical" evidence="5">
    <location>
        <begin position="31"/>
        <end position="94"/>
    </location>
</feature>
<evidence type="ECO:0000256" key="3">
    <source>
        <dbReference type="ARBA" id="ARBA00023121"/>
    </source>
</evidence>
<dbReference type="GO" id="GO:0006869">
    <property type="term" value="P:lipid transport"/>
    <property type="evidence" value="ECO:0007669"/>
    <property type="project" value="InterPro"/>
</dbReference>
<evidence type="ECO:0000313" key="6">
    <source>
        <dbReference type="EMBL" id="KAG6498711.1"/>
    </source>
</evidence>
<dbReference type="SUPFAM" id="SSF47699">
    <property type="entry name" value="Bifunctional inhibitor/lipid-transfer protein/seed storage 2S albumin"/>
    <property type="match status" value="1"/>
</dbReference>